<reference evidence="2" key="1">
    <citation type="journal article" date="2015" name="Proc. Natl. Acad. Sci. U.S.A.">
        <title>Genome sequencing of adzuki bean (Vigna angularis) provides insight into high starch and low fat accumulation and domestication.</title>
        <authorList>
            <person name="Yang K."/>
            <person name="Tian Z."/>
            <person name="Chen C."/>
            <person name="Luo L."/>
            <person name="Zhao B."/>
            <person name="Wang Z."/>
            <person name="Yu L."/>
            <person name="Li Y."/>
            <person name="Sun Y."/>
            <person name="Li W."/>
            <person name="Chen Y."/>
            <person name="Li Y."/>
            <person name="Zhang Y."/>
            <person name="Ai D."/>
            <person name="Zhao J."/>
            <person name="Shang C."/>
            <person name="Ma Y."/>
            <person name="Wu B."/>
            <person name="Wang M."/>
            <person name="Gao L."/>
            <person name="Sun D."/>
            <person name="Zhang P."/>
            <person name="Guo F."/>
            <person name="Wang W."/>
            <person name="Li Y."/>
            <person name="Wang J."/>
            <person name="Varshney R.K."/>
            <person name="Wang J."/>
            <person name="Ling H.Q."/>
            <person name="Wan P."/>
        </authorList>
    </citation>
    <scope>NUCLEOTIDE SEQUENCE</scope>
    <source>
        <strain evidence="2">cv. Jingnong 6</strain>
    </source>
</reference>
<dbReference type="EMBL" id="CM003381">
    <property type="protein sequence ID" value="KOM57755.1"/>
    <property type="molecule type" value="Genomic_DNA"/>
</dbReference>
<protein>
    <submittedName>
        <fullName evidence="1">Uncharacterized protein</fullName>
    </submittedName>
</protein>
<dbReference type="Proteomes" id="UP000053144">
    <property type="component" value="Chromosome 11"/>
</dbReference>
<sequence>MDTLSNHVYCGYLVEQEELSIRGESFTGTELILLECACSKRKYVQLFPYVDR</sequence>
<evidence type="ECO:0000313" key="2">
    <source>
        <dbReference type="Proteomes" id="UP000053144"/>
    </source>
</evidence>
<organism evidence="1 2">
    <name type="scientific">Phaseolus angularis</name>
    <name type="common">Azuki bean</name>
    <name type="synonym">Vigna angularis</name>
    <dbReference type="NCBI Taxonomy" id="3914"/>
    <lineage>
        <taxon>Eukaryota</taxon>
        <taxon>Viridiplantae</taxon>
        <taxon>Streptophyta</taxon>
        <taxon>Embryophyta</taxon>
        <taxon>Tracheophyta</taxon>
        <taxon>Spermatophyta</taxon>
        <taxon>Magnoliopsida</taxon>
        <taxon>eudicotyledons</taxon>
        <taxon>Gunneridae</taxon>
        <taxon>Pentapetalae</taxon>
        <taxon>rosids</taxon>
        <taxon>fabids</taxon>
        <taxon>Fabales</taxon>
        <taxon>Fabaceae</taxon>
        <taxon>Papilionoideae</taxon>
        <taxon>50 kb inversion clade</taxon>
        <taxon>NPAAA clade</taxon>
        <taxon>indigoferoid/millettioid clade</taxon>
        <taxon>Phaseoleae</taxon>
        <taxon>Vigna</taxon>
    </lineage>
</organism>
<name>A0A0L9VRQ8_PHAAN</name>
<accession>A0A0L9VRQ8</accession>
<evidence type="ECO:0000313" key="1">
    <source>
        <dbReference type="EMBL" id="KOM57755.1"/>
    </source>
</evidence>
<proteinExistence type="predicted"/>
<gene>
    <name evidence="1" type="ORF">LR48_Vigan11g078800</name>
</gene>
<dbReference type="Gramene" id="KOM57755">
    <property type="protein sequence ID" value="KOM57755"/>
    <property type="gene ID" value="LR48_Vigan11g078800"/>
</dbReference>
<dbReference type="AlphaFoldDB" id="A0A0L9VRQ8"/>